<evidence type="ECO:0000313" key="1">
    <source>
        <dbReference type="EMBL" id="MBD0380891.1"/>
    </source>
</evidence>
<gene>
    <name evidence="1" type="ORF">ICC18_12240</name>
</gene>
<dbReference type="SUPFAM" id="SSF53474">
    <property type="entry name" value="alpha/beta-Hydrolases"/>
    <property type="match status" value="1"/>
</dbReference>
<accession>A0A926QIQ2</accession>
<keyword evidence="2" id="KW-1185">Reference proteome</keyword>
<sequence length="337" mass="37036">MWTGDAYLEQLYRQAGEWREQHSESAAQRKEQLLHSLKDSLGEFERSSQIHSVVLEEKACEGYTRTRVELSVIPGLSFGAYILKPAGARGKLPGVIAVHGHGYGSRQICGMLADGTEDTGKPDIYNHFAVQLVRNGMLVIAPDVIGFGERRMEADVAEDPNAPSSCYRMSTQLLMLGKTLTGLRVNEMLGTLDYFSGLEQVDPGRIGIVGFSGGSLIAYVAAALDERIRSSVLIGFPNTFKDSIMAVHHCICNFMPGILMHAELPELMGLLAPRPLFLESGDRDPIFPAAGFEKAVRELKSIYERENAGDQLTCDLFPGAHEVSGRVSFDWLMRTLA</sequence>
<dbReference type="Gene3D" id="3.40.50.1820">
    <property type="entry name" value="alpha/beta hydrolase"/>
    <property type="match status" value="1"/>
</dbReference>
<dbReference type="InterPro" id="IPR050261">
    <property type="entry name" value="FrsA_esterase"/>
</dbReference>
<evidence type="ECO:0000313" key="2">
    <source>
        <dbReference type="Proteomes" id="UP000650466"/>
    </source>
</evidence>
<reference evidence="1" key="1">
    <citation type="submission" date="2020-09" db="EMBL/GenBank/DDBJ databases">
        <title>Draft Genome Sequence of Paenibacillus sp. WST5.</title>
        <authorList>
            <person name="Bao Z."/>
        </authorList>
    </citation>
    <scope>NUCLEOTIDE SEQUENCE</scope>
    <source>
        <strain evidence="1">WST5</strain>
    </source>
</reference>
<comment type="caution">
    <text evidence="1">The sequence shown here is derived from an EMBL/GenBank/DDBJ whole genome shotgun (WGS) entry which is preliminary data.</text>
</comment>
<dbReference type="PANTHER" id="PTHR22946:SF8">
    <property type="entry name" value="ACETYL XYLAN ESTERASE DOMAIN-CONTAINING PROTEIN"/>
    <property type="match status" value="1"/>
</dbReference>
<protein>
    <submittedName>
        <fullName evidence="1">Dienelactone hydrolase family protein</fullName>
    </submittedName>
</protein>
<dbReference type="InterPro" id="IPR029058">
    <property type="entry name" value="AB_hydrolase_fold"/>
</dbReference>
<dbReference type="PANTHER" id="PTHR22946">
    <property type="entry name" value="DIENELACTONE HYDROLASE DOMAIN-CONTAINING PROTEIN-RELATED"/>
    <property type="match status" value="1"/>
</dbReference>
<dbReference type="Pfam" id="PF12715">
    <property type="entry name" value="Abhydrolase_7"/>
    <property type="match status" value="1"/>
</dbReference>
<dbReference type="AlphaFoldDB" id="A0A926QIQ2"/>
<keyword evidence="1" id="KW-0378">Hydrolase</keyword>
<name>A0A926QIQ2_9BACL</name>
<dbReference type="GO" id="GO:0016787">
    <property type="term" value="F:hydrolase activity"/>
    <property type="evidence" value="ECO:0007669"/>
    <property type="project" value="UniProtKB-KW"/>
</dbReference>
<dbReference type="EMBL" id="JACVVD010000003">
    <property type="protein sequence ID" value="MBD0380891.1"/>
    <property type="molecule type" value="Genomic_DNA"/>
</dbReference>
<dbReference type="Proteomes" id="UP000650466">
    <property type="component" value="Unassembled WGS sequence"/>
</dbReference>
<proteinExistence type="predicted"/>
<dbReference type="InterPro" id="IPR025890">
    <property type="entry name" value="Abhydrolase_bac"/>
</dbReference>
<organism evidence="1 2">
    <name type="scientific">Paenibacillus sedimenti</name>
    <dbReference type="NCBI Taxonomy" id="2770274"/>
    <lineage>
        <taxon>Bacteria</taxon>
        <taxon>Bacillati</taxon>
        <taxon>Bacillota</taxon>
        <taxon>Bacilli</taxon>
        <taxon>Bacillales</taxon>
        <taxon>Paenibacillaceae</taxon>
        <taxon>Paenibacillus</taxon>
    </lineage>
</organism>